<name>A0A1C1CM56_9EURO</name>
<dbReference type="VEuPathDB" id="FungiDB:CLCR_07830"/>
<feature type="region of interest" description="Disordered" evidence="1">
    <location>
        <begin position="1"/>
        <end position="20"/>
    </location>
</feature>
<gene>
    <name evidence="3" type="ORF">CLCR_07830</name>
</gene>
<keyword evidence="2" id="KW-0812">Transmembrane</keyword>
<evidence type="ECO:0000256" key="2">
    <source>
        <dbReference type="SAM" id="Phobius"/>
    </source>
</evidence>
<keyword evidence="4" id="KW-1185">Reference proteome</keyword>
<evidence type="ECO:0000256" key="1">
    <source>
        <dbReference type="SAM" id="MobiDB-lite"/>
    </source>
</evidence>
<comment type="caution">
    <text evidence="3">The sequence shown here is derived from an EMBL/GenBank/DDBJ whole genome shotgun (WGS) entry which is preliminary data.</text>
</comment>
<sequence length="81" mass="8975">MAKIFSLRNGTSKDTLESHARKTRLSTWRLEAQPRSIPQAPLRGRERPAVKKVVNHLLAEFIVIAAAAAAVVVPDKVQKSF</sequence>
<dbReference type="AlphaFoldDB" id="A0A1C1CM56"/>
<proteinExistence type="predicted"/>
<evidence type="ECO:0000313" key="3">
    <source>
        <dbReference type="EMBL" id="OCT49577.1"/>
    </source>
</evidence>
<keyword evidence="2" id="KW-1133">Transmembrane helix</keyword>
<keyword evidence="2" id="KW-0472">Membrane</keyword>
<dbReference type="Proteomes" id="UP000094526">
    <property type="component" value="Unassembled WGS sequence"/>
</dbReference>
<evidence type="ECO:0000313" key="4">
    <source>
        <dbReference type="Proteomes" id="UP000094526"/>
    </source>
</evidence>
<reference evidence="4" key="1">
    <citation type="submission" date="2015-07" db="EMBL/GenBank/DDBJ databases">
        <authorList>
            <person name="Teixeira M.M."/>
            <person name="Souza R.C."/>
            <person name="Almeida L.G."/>
            <person name="Vicente V.A."/>
            <person name="de Hoog S."/>
            <person name="Bocca A.L."/>
            <person name="de Almeida S.R."/>
            <person name="Vasconcelos A.T."/>
            <person name="Felipe M.S."/>
        </authorList>
    </citation>
    <scope>NUCLEOTIDE SEQUENCE [LARGE SCALE GENOMIC DNA]</scope>
    <source>
        <strain evidence="4">KSF</strain>
    </source>
</reference>
<accession>A0A1C1CM56</accession>
<feature type="transmembrane region" description="Helical" evidence="2">
    <location>
        <begin position="53"/>
        <end position="73"/>
    </location>
</feature>
<protein>
    <submittedName>
        <fullName evidence="3">Uncharacterized protein</fullName>
    </submittedName>
</protein>
<organism evidence="3 4">
    <name type="scientific">Cladophialophora carrionii</name>
    <dbReference type="NCBI Taxonomy" id="86049"/>
    <lineage>
        <taxon>Eukaryota</taxon>
        <taxon>Fungi</taxon>
        <taxon>Dikarya</taxon>
        <taxon>Ascomycota</taxon>
        <taxon>Pezizomycotina</taxon>
        <taxon>Eurotiomycetes</taxon>
        <taxon>Chaetothyriomycetidae</taxon>
        <taxon>Chaetothyriales</taxon>
        <taxon>Herpotrichiellaceae</taxon>
        <taxon>Cladophialophora</taxon>
    </lineage>
</organism>
<dbReference type="EMBL" id="LGRB01000010">
    <property type="protein sequence ID" value="OCT49577.1"/>
    <property type="molecule type" value="Genomic_DNA"/>
</dbReference>